<proteinExistence type="predicted"/>
<accession>A0AAV9FUV5</accession>
<protein>
    <submittedName>
        <fullName evidence="2">Uncharacterized protein</fullName>
    </submittedName>
</protein>
<evidence type="ECO:0000313" key="2">
    <source>
        <dbReference type="EMBL" id="KAK1326992.1"/>
    </source>
</evidence>
<dbReference type="EMBL" id="JAUJYO010000001">
    <property type="protein sequence ID" value="KAK1326992.1"/>
    <property type="molecule type" value="Genomic_DNA"/>
</dbReference>
<name>A0AAV9FUV5_ACOCL</name>
<dbReference type="AlphaFoldDB" id="A0AAV9FUV5"/>
<feature type="region of interest" description="Disordered" evidence="1">
    <location>
        <begin position="31"/>
        <end position="119"/>
    </location>
</feature>
<organism evidence="2 3">
    <name type="scientific">Acorus calamus</name>
    <name type="common">Sweet flag</name>
    <dbReference type="NCBI Taxonomy" id="4465"/>
    <lineage>
        <taxon>Eukaryota</taxon>
        <taxon>Viridiplantae</taxon>
        <taxon>Streptophyta</taxon>
        <taxon>Embryophyta</taxon>
        <taxon>Tracheophyta</taxon>
        <taxon>Spermatophyta</taxon>
        <taxon>Magnoliopsida</taxon>
        <taxon>Liliopsida</taxon>
        <taxon>Acoraceae</taxon>
        <taxon>Acorus</taxon>
    </lineage>
</organism>
<comment type="caution">
    <text evidence="2">The sequence shown here is derived from an EMBL/GenBank/DDBJ whole genome shotgun (WGS) entry which is preliminary data.</text>
</comment>
<dbReference type="Proteomes" id="UP001180020">
    <property type="component" value="Unassembled WGS sequence"/>
</dbReference>
<evidence type="ECO:0000313" key="3">
    <source>
        <dbReference type="Proteomes" id="UP001180020"/>
    </source>
</evidence>
<keyword evidence="3" id="KW-1185">Reference proteome</keyword>
<evidence type="ECO:0000256" key="1">
    <source>
        <dbReference type="SAM" id="MobiDB-lite"/>
    </source>
</evidence>
<reference evidence="2" key="2">
    <citation type="submission" date="2023-06" db="EMBL/GenBank/DDBJ databases">
        <authorList>
            <person name="Ma L."/>
            <person name="Liu K.-W."/>
            <person name="Li Z."/>
            <person name="Hsiao Y.-Y."/>
            <person name="Qi Y."/>
            <person name="Fu T."/>
            <person name="Tang G."/>
            <person name="Zhang D."/>
            <person name="Sun W.-H."/>
            <person name="Liu D.-K."/>
            <person name="Li Y."/>
            <person name="Chen G.-Z."/>
            <person name="Liu X.-D."/>
            <person name="Liao X.-Y."/>
            <person name="Jiang Y.-T."/>
            <person name="Yu X."/>
            <person name="Hao Y."/>
            <person name="Huang J."/>
            <person name="Zhao X.-W."/>
            <person name="Ke S."/>
            <person name="Chen Y.-Y."/>
            <person name="Wu W.-L."/>
            <person name="Hsu J.-L."/>
            <person name="Lin Y.-F."/>
            <person name="Huang M.-D."/>
            <person name="Li C.-Y."/>
            <person name="Huang L."/>
            <person name="Wang Z.-W."/>
            <person name="Zhao X."/>
            <person name="Zhong W.-Y."/>
            <person name="Peng D.-H."/>
            <person name="Ahmad S."/>
            <person name="Lan S."/>
            <person name="Zhang J.-S."/>
            <person name="Tsai W.-C."/>
            <person name="Van De Peer Y."/>
            <person name="Liu Z.-J."/>
        </authorList>
    </citation>
    <scope>NUCLEOTIDE SEQUENCE</scope>
    <source>
        <strain evidence="2">CP</strain>
        <tissue evidence="2">Leaves</tissue>
    </source>
</reference>
<feature type="compositionally biased region" description="Polar residues" evidence="1">
    <location>
        <begin position="44"/>
        <end position="64"/>
    </location>
</feature>
<reference evidence="2" key="1">
    <citation type="journal article" date="2023" name="Nat. Commun.">
        <title>Diploid and tetraploid genomes of Acorus and the evolution of monocots.</title>
        <authorList>
            <person name="Ma L."/>
            <person name="Liu K.W."/>
            <person name="Li Z."/>
            <person name="Hsiao Y.Y."/>
            <person name="Qi Y."/>
            <person name="Fu T."/>
            <person name="Tang G.D."/>
            <person name="Zhang D."/>
            <person name="Sun W.H."/>
            <person name="Liu D.K."/>
            <person name="Li Y."/>
            <person name="Chen G.Z."/>
            <person name="Liu X.D."/>
            <person name="Liao X.Y."/>
            <person name="Jiang Y.T."/>
            <person name="Yu X."/>
            <person name="Hao Y."/>
            <person name="Huang J."/>
            <person name="Zhao X.W."/>
            <person name="Ke S."/>
            <person name="Chen Y.Y."/>
            <person name="Wu W.L."/>
            <person name="Hsu J.L."/>
            <person name="Lin Y.F."/>
            <person name="Huang M.D."/>
            <person name="Li C.Y."/>
            <person name="Huang L."/>
            <person name="Wang Z.W."/>
            <person name="Zhao X."/>
            <person name="Zhong W.Y."/>
            <person name="Peng D.H."/>
            <person name="Ahmad S."/>
            <person name="Lan S."/>
            <person name="Zhang J.S."/>
            <person name="Tsai W.C."/>
            <person name="Van de Peer Y."/>
            <person name="Liu Z.J."/>
        </authorList>
    </citation>
    <scope>NUCLEOTIDE SEQUENCE</scope>
    <source>
        <strain evidence="2">CP</strain>
    </source>
</reference>
<gene>
    <name evidence="2" type="ORF">QJS10_CPA01g00096</name>
</gene>
<sequence length="119" mass="13199">MGQRFRICEAFKRHHQKNSVDSVAKIDEQKEGCSAKCSDGDFNESPSQSHEGTVSTDEQQNLSCRTEHGSSAVMVTKKKLKKTKDDSVSKSPSATSAEEEETFSNPRVMLKGNRITNEC</sequence>